<comment type="caution">
    <text evidence="1">The sequence shown here is derived from an EMBL/GenBank/DDBJ whole genome shotgun (WGS) entry which is preliminary data.</text>
</comment>
<evidence type="ECO:0008006" key="3">
    <source>
        <dbReference type="Google" id="ProtNLM"/>
    </source>
</evidence>
<name>A0A9W9AJI9_9AGAR</name>
<reference evidence="1" key="1">
    <citation type="submission" date="2022-08" db="EMBL/GenBank/DDBJ databases">
        <authorList>
            <consortium name="DOE Joint Genome Institute"/>
            <person name="Min B."/>
            <person name="Riley R."/>
            <person name="Sierra-Patev S."/>
            <person name="Naranjo-Ortiz M."/>
            <person name="Looney B."/>
            <person name="Konkel Z."/>
            <person name="Slot J.C."/>
            <person name="Sakamoto Y."/>
            <person name="Steenwyk J.L."/>
            <person name="Rokas A."/>
            <person name="Carro J."/>
            <person name="Camarero S."/>
            <person name="Ferreira P."/>
            <person name="Molpeceres G."/>
            <person name="Ruiz-Duenas F.J."/>
            <person name="Serrano A."/>
            <person name="Henrissat B."/>
            <person name="Drula E."/>
            <person name="Hughes K.W."/>
            <person name="Mata J.L."/>
            <person name="Ishikawa N.K."/>
            <person name="Vargas-Isla R."/>
            <person name="Ushijima S."/>
            <person name="Smith C.A."/>
            <person name="Ahrendt S."/>
            <person name="Andreopoulos W."/>
            <person name="He G."/>
            <person name="Labutti K."/>
            <person name="Lipzen A."/>
            <person name="Ng V."/>
            <person name="Sandor L."/>
            <person name="Barry K."/>
            <person name="Martinez A.T."/>
            <person name="Xiao Y."/>
            <person name="Gibbons J.G."/>
            <person name="Terashima K."/>
            <person name="Hibbett D.S."/>
            <person name="Grigoriev I.V."/>
        </authorList>
    </citation>
    <scope>NUCLEOTIDE SEQUENCE</scope>
    <source>
        <strain evidence="1">Sp2 HRB7682 ss15</strain>
    </source>
</reference>
<evidence type="ECO:0000313" key="2">
    <source>
        <dbReference type="Proteomes" id="UP001150238"/>
    </source>
</evidence>
<organism evidence="1 2">
    <name type="scientific">Lentinula lateritia</name>
    <dbReference type="NCBI Taxonomy" id="40482"/>
    <lineage>
        <taxon>Eukaryota</taxon>
        <taxon>Fungi</taxon>
        <taxon>Dikarya</taxon>
        <taxon>Basidiomycota</taxon>
        <taxon>Agaricomycotina</taxon>
        <taxon>Agaricomycetes</taxon>
        <taxon>Agaricomycetidae</taxon>
        <taxon>Agaricales</taxon>
        <taxon>Marasmiineae</taxon>
        <taxon>Omphalotaceae</taxon>
        <taxon>Lentinula</taxon>
    </lineage>
</organism>
<proteinExistence type="predicted"/>
<dbReference type="Proteomes" id="UP001150238">
    <property type="component" value="Unassembled WGS sequence"/>
</dbReference>
<gene>
    <name evidence="1" type="ORF">C8J55DRAFT_39118</name>
</gene>
<dbReference type="AlphaFoldDB" id="A0A9W9AJI9"/>
<protein>
    <recommendedName>
        <fullName evidence="3">BTB domain-containing protein</fullName>
    </recommendedName>
</protein>
<sequence length="355" mass="39872">MASAPETTIILPSKASRARLLVDQKCRYHPSFASTAAHVVLSASDGIMYRMHSYTLRMASGFFRDMFTLPQPSPPHPKEFYSQNIDVGRDVFVSTYVSSHILTLFLMLISGMPINTPLHEWGEFSPYTSCSDSCNPNEVSSHSCFDIIDRVLRLAENWDAPGPLSYIRLGLRSTELAKRDPLRLFSIASHFGWEYERNWAAQHSLMIDISSLSDSDTQNTLEGMSSKDLLRLLKLRHRRKEEFRAYLDDPDRFSVGNSNILCAQCHEGRVDNETWKILKEVMVAELERRPLGDSIVGYDVDGIGGENSTGGILTWPEAEACFKATCEKGCGSLNYDECATLKQIQGGIDSLPWDL</sequence>
<reference evidence="1" key="2">
    <citation type="journal article" date="2023" name="Proc. Natl. Acad. Sci. U.S.A.">
        <title>A global phylogenomic analysis of the shiitake genus Lentinula.</title>
        <authorList>
            <person name="Sierra-Patev S."/>
            <person name="Min B."/>
            <person name="Naranjo-Ortiz M."/>
            <person name="Looney B."/>
            <person name="Konkel Z."/>
            <person name="Slot J.C."/>
            <person name="Sakamoto Y."/>
            <person name="Steenwyk J.L."/>
            <person name="Rokas A."/>
            <person name="Carro J."/>
            <person name="Camarero S."/>
            <person name="Ferreira P."/>
            <person name="Molpeceres G."/>
            <person name="Ruiz-Duenas F.J."/>
            <person name="Serrano A."/>
            <person name="Henrissat B."/>
            <person name="Drula E."/>
            <person name="Hughes K.W."/>
            <person name="Mata J.L."/>
            <person name="Ishikawa N.K."/>
            <person name="Vargas-Isla R."/>
            <person name="Ushijima S."/>
            <person name="Smith C.A."/>
            <person name="Donoghue J."/>
            <person name="Ahrendt S."/>
            <person name="Andreopoulos W."/>
            <person name="He G."/>
            <person name="LaButti K."/>
            <person name="Lipzen A."/>
            <person name="Ng V."/>
            <person name="Riley R."/>
            <person name="Sandor L."/>
            <person name="Barry K."/>
            <person name="Martinez A.T."/>
            <person name="Xiao Y."/>
            <person name="Gibbons J.G."/>
            <person name="Terashima K."/>
            <person name="Grigoriev I.V."/>
            <person name="Hibbett D."/>
        </authorList>
    </citation>
    <scope>NUCLEOTIDE SEQUENCE</scope>
    <source>
        <strain evidence="1">Sp2 HRB7682 ss15</strain>
    </source>
</reference>
<evidence type="ECO:0000313" key="1">
    <source>
        <dbReference type="EMBL" id="KAJ4484277.1"/>
    </source>
</evidence>
<accession>A0A9W9AJI9</accession>
<dbReference type="EMBL" id="JANVFS010000012">
    <property type="protein sequence ID" value="KAJ4484277.1"/>
    <property type="molecule type" value="Genomic_DNA"/>
</dbReference>